<sequence length="190" mass="18660">MTAHLSAETALTINGVEMVGLTPGTDTGVVDALYDNHIQGSALDILVDGGEAGAMQILGLDSIGLSVERDSTATIRAGAGDDIIVLLSAAHSTVTVDADAGSDIIAAGAGIDTVDGLAVAATGTYAGVGIVGPNGAIGTEGDGVIFSFGGNAYVWMQGANDTAFDDGSFIQLTGVNADLLEIDGGDGAFA</sequence>
<dbReference type="Proteomes" id="UP000541136">
    <property type="component" value="Unassembled WGS sequence"/>
</dbReference>
<dbReference type="RefSeq" id="WP_151025076.1">
    <property type="nucleotide sequence ID" value="NZ_JACHIB010000011.1"/>
</dbReference>
<evidence type="ECO:0000313" key="1">
    <source>
        <dbReference type="EMBL" id="MBB6084101.1"/>
    </source>
</evidence>
<dbReference type="AlphaFoldDB" id="A0A7W9TPF7"/>
<protein>
    <submittedName>
        <fullName evidence="1">Ca2+-binding RTX toxin-like protein</fullName>
    </submittedName>
</protein>
<gene>
    <name evidence="1" type="ORF">HNR28_002146</name>
</gene>
<name>A0A7W9TPF7_CASDE</name>
<proteinExistence type="predicted"/>
<accession>A0A7W9TPF7</accession>
<reference evidence="1 2" key="1">
    <citation type="submission" date="2020-08" db="EMBL/GenBank/DDBJ databases">
        <title>Genomic Encyclopedia of Type Strains, Phase IV (KMG-IV): sequencing the most valuable type-strain genomes for metagenomic binning, comparative biology and taxonomic classification.</title>
        <authorList>
            <person name="Goeker M."/>
        </authorList>
    </citation>
    <scope>NUCLEOTIDE SEQUENCE [LARGE SCALE GENOMIC DNA]</scope>
    <source>
        <strain evidence="1 2">DSM 12141</strain>
    </source>
</reference>
<organism evidence="1 2">
    <name type="scientific">Castellaniella defragrans</name>
    <name type="common">Alcaligenes defragrans</name>
    <dbReference type="NCBI Taxonomy" id="75697"/>
    <lineage>
        <taxon>Bacteria</taxon>
        <taxon>Pseudomonadati</taxon>
        <taxon>Pseudomonadota</taxon>
        <taxon>Betaproteobacteria</taxon>
        <taxon>Burkholderiales</taxon>
        <taxon>Alcaligenaceae</taxon>
        <taxon>Castellaniella</taxon>
    </lineage>
</organism>
<evidence type="ECO:0000313" key="2">
    <source>
        <dbReference type="Proteomes" id="UP000541136"/>
    </source>
</evidence>
<comment type="caution">
    <text evidence="1">The sequence shown here is derived from an EMBL/GenBank/DDBJ whole genome shotgun (WGS) entry which is preliminary data.</text>
</comment>
<dbReference type="EMBL" id="JACHIB010000011">
    <property type="protein sequence ID" value="MBB6084101.1"/>
    <property type="molecule type" value="Genomic_DNA"/>
</dbReference>